<gene>
    <name evidence="7" type="ORF">OSB1V03_LOCUS1970</name>
</gene>
<dbReference type="PROSITE" id="PS50105">
    <property type="entry name" value="SAM_DOMAIN"/>
    <property type="match status" value="3"/>
</dbReference>
<dbReference type="SMART" id="SM00454">
    <property type="entry name" value="SAM"/>
    <property type="match status" value="3"/>
</dbReference>
<feature type="coiled-coil region" evidence="4">
    <location>
        <begin position="35"/>
        <end position="126"/>
    </location>
</feature>
<dbReference type="PROSITE" id="PS51421">
    <property type="entry name" value="RAS"/>
    <property type="match status" value="1"/>
</dbReference>
<dbReference type="InterPro" id="IPR037620">
    <property type="entry name" value="LIP-1_SAM_1"/>
</dbReference>
<dbReference type="Proteomes" id="UP000759131">
    <property type="component" value="Unassembled WGS sequence"/>
</dbReference>
<dbReference type="SUPFAM" id="SSF52540">
    <property type="entry name" value="P-loop containing nucleoside triphosphate hydrolases"/>
    <property type="match status" value="1"/>
</dbReference>
<dbReference type="Gene3D" id="3.40.50.300">
    <property type="entry name" value="P-loop containing nucleotide triphosphate hydrolases"/>
    <property type="match status" value="1"/>
</dbReference>
<keyword evidence="3 4" id="KW-0175">Coiled coil</keyword>
<dbReference type="PANTHER" id="PTHR12587">
    <property type="entry name" value="LAR INTERACTING PROTEIN LIP -RELATED PROTEIN"/>
    <property type="match status" value="1"/>
</dbReference>
<dbReference type="InterPro" id="IPR029515">
    <property type="entry name" value="Liprin"/>
</dbReference>
<evidence type="ECO:0000256" key="1">
    <source>
        <dbReference type="ARBA" id="ARBA00007026"/>
    </source>
</evidence>
<dbReference type="SUPFAM" id="SSF47769">
    <property type="entry name" value="SAM/Pointed domain"/>
    <property type="match status" value="2"/>
</dbReference>
<feature type="region of interest" description="Disordered" evidence="5">
    <location>
        <begin position="791"/>
        <end position="813"/>
    </location>
</feature>
<dbReference type="Pfam" id="PF25526">
    <property type="entry name" value="LIP-1"/>
    <property type="match status" value="1"/>
</dbReference>
<organism evidence="7">
    <name type="scientific">Medioppia subpectinata</name>
    <dbReference type="NCBI Taxonomy" id="1979941"/>
    <lineage>
        <taxon>Eukaryota</taxon>
        <taxon>Metazoa</taxon>
        <taxon>Ecdysozoa</taxon>
        <taxon>Arthropoda</taxon>
        <taxon>Chelicerata</taxon>
        <taxon>Arachnida</taxon>
        <taxon>Acari</taxon>
        <taxon>Acariformes</taxon>
        <taxon>Sarcoptiformes</taxon>
        <taxon>Oribatida</taxon>
        <taxon>Brachypylina</taxon>
        <taxon>Oppioidea</taxon>
        <taxon>Oppiidae</taxon>
        <taxon>Medioppia</taxon>
    </lineage>
</organism>
<dbReference type="SMART" id="SM00173">
    <property type="entry name" value="RAS"/>
    <property type="match status" value="1"/>
</dbReference>
<dbReference type="InterPro" id="IPR037622">
    <property type="entry name" value="LIP-1_SAM_3"/>
</dbReference>
<dbReference type="Gene3D" id="1.10.150.50">
    <property type="entry name" value="Transcription Factor, Ets-1"/>
    <property type="match status" value="3"/>
</dbReference>
<dbReference type="PANTHER" id="PTHR12587:SF20">
    <property type="entry name" value="LIPRIN-ALPHA, ISOFORM E"/>
    <property type="match status" value="1"/>
</dbReference>
<evidence type="ECO:0000313" key="7">
    <source>
        <dbReference type="EMBL" id="CAD7621499.1"/>
    </source>
</evidence>
<dbReference type="FunFam" id="1.10.150.50:FF:000004">
    <property type="entry name" value="PTPRF interacting protein alpha 1"/>
    <property type="match status" value="1"/>
</dbReference>
<dbReference type="SMART" id="SM00175">
    <property type="entry name" value="RAB"/>
    <property type="match status" value="1"/>
</dbReference>
<dbReference type="CDD" id="cd09565">
    <property type="entry name" value="SAM_liprin-alpha1_2_3_4_repeat2"/>
    <property type="match status" value="1"/>
</dbReference>
<dbReference type="Pfam" id="PF07647">
    <property type="entry name" value="SAM_2"/>
    <property type="match status" value="1"/>
</dbReference>
<sequence>MWNMMCDVMPTISEDSISQRSGQFTGDEANFEQLMVNMLDERDKLMETLRETQEHLNDTSSKLTDIEKERDSLQRQLVSHMPQEFASLTRELNQLREHILEKDEEIQELKAERNNTRLLLEHLECLVSRHERSLRMTVVKRQAQSPAGVSSEVEVLKALKSLFEHHKALDEKVRERLRVSLDKIGSLEEELAKASEELIKSTQQQTQQQLQNISQINESSIQMNGQLSSNALDNDQKNEEIHSLVEIQSNELINSRNKLQELTAKMKEYEEMIVKNDKEFAQTREENVKLNNDLKENKAQKEDQEERIATLEKRYLNAQRESTSLHDLNEKLEHELMSKEAQFKLSEDKIRALTERLELTEQKMEQLTHKHETLTDGTETSDYDMDDDRKLSLEERISRLEQQLEEKANELLRARQRERMNEDHNQRLSATVDKLLAESNERLQLHLKERMSALEEKNQMSQELERIHKLLDETQGEKGKILQELTKMRVEMQTINQNSINTSGLNAINSVNTRNQRIISQDSNKNKQIFDQEWEKIEPRVIANVNQAFDVSDTECSQTDDNDSIFDQMDILSPSGHTDAQTLAIMLQQQLDAINNEIRLIQEEKQSTEQRAEELESQVGSIDSMSLLTRSFERGISPPQSGRSTPKSRISPSREYLNQFYAAGSCPSALSQTGGVSHIYSQYSPSASHQSESLASNAHEMSSDASPPTPRALRLQRVAQALNDNKGIPQKASMSWASGVPPDVLPRSSLYGPPPPTSNSLDESVLAHQLQTCSANSSMDSLNKQLIANHSQHQHYSQLMSSQQNPKKKGIKSSLVSRLFSSPKREKLKSDRIIGNPIYANYVDNSDYISLPDAMSHLTAPMSPLGGQKADFDRRTKKKHELLAEAMKASTPFALWNGPTIVAWLELWVGMPAWYVAACRANVKSGAIMSALSDTEIQREIGISNPLHRMKLRLAIQEMVALTSPSAAKPTHTSLAFGEMNHEWIGNEWLPALGLPQYRSMFMECLVDARMLDHLTKKDLRVHLKMVDAFHRTSLQYGINCLKRLNYDKTLLEERRRNCEHDIIDVIVWSNERIIRWTNSVGLKEYSNNLGESGVHGALIALDDTFDDLQMALALQIPTQNVQARQILETEFADLLLKGTDRRPDGVMTLLLCRSQLTSSSDPLSVLQVLVVGGDVDAKRSCGVGKTSLVQQFIDSHFEGSHRPTRQSGDTYSFSIIMNSNLYQIKIIDMPMINYFPTNTLLEWTDFRQCALRNAHGYLIVFDLTSPYTFHYVKVIRDQLFESRNMQNIPVWIIGNKADLCMNVLATIRGHKDHYHHQKHHHHHQHVHHIHLHHHSAHEDLTPAFKELANLVKKQWKCSYIECSAKYNWRVVPIFRDIIKTIENTLINENKMGDHHHRDTASVDHTDQTKVTLSDGHSSGAVRNLNNSTSNENVRLCVIL</sequence>
<name>A0A7R9PVL4_9ACAR</name>
<dbReference type="GO" id="GO:0003924">
    <property type="term" value="F:GTPase activity"/>
    <property type="evidence" value="ECO:0007669"/>
    <property type="project" value="InterPro"/>
</dbReference>
<dbReference type="GO" id="GO:0050808">
    <property type="term" value="P:synapse organization"/>
    <property type="evidence" value="ECO:0007669"/>
    <property type="project" value="TreeGrafter"/>
</dbReference>
<comment type="similarity">
    <text evidence="1">Belongs to the liprin family. Liprin-alpha subfamily.</text>
</comment>
<dbReference type="GO" id="GO:0005525">
    <property type="term" value="F:GTP binding"/>
    <property type="evidence" value="ECO:0007669"/>
    <property type="project" value="InterPro"/>
</dbReference>
<feature type="coiled-coil region" evidence="4">
    <location>
        <begin position="177"/>
        <end position="204"/>
    </location>
</feature>
<dbReference type="PROSITE" id="PS51419">
    <property type="entry name" value="RAB"/>
    <property type="match status" value="1"/>
</dbReference>
<protein>
    <recommendedName>
        <fullName evidence="6">SAM domain-containing protein</fullName>
    </recommendedName>
</protein>
<dbReference type="CDD" id="cd09568">
    <property type="entry name" value="SAM_liprin-alpha1_2_3_4_repeat3"/>
    <property type="match status" value="1"/>
</dbReference>
<dbReference type="InterPro" id="IPR013761">
    <property type="entry name" value="SAM/pointed_sf"/>
</dbReference>
<dbReference type="EMBL" id="OC855209">
    <property type="protein sequence ID" value="CAD7621499.1"/>
    <property type="molecule type" value="Genomic_DNA"/>
</dbReference>
<dbReference type="CDD" id="cd09562">
    <property type="entry name" value="SAM_liprin-alpha1_2_3_4_repeat1"/>
    <property type="match status" value="1"/>
</dbReference>
<feature type="region of interest" description="Disordered" evidence="5">
    <location>
        <begin position="690"/>
        <end position="709"/>
    </location>
</feature>
<accession>A0A7R9PVL4</accession>
<feature type="compositionally biased region" description="Polar residues" evidence="5">
    <location>
        <begin position="690"/>
        <end position="706"/>
    </location>
</feature>
<dbReference type="GO" id="GO:0048786">
    <property type="term" value="C:presynaptic active zone"/>
    <property type="evidence" value="ECO:0007669"/>
    <property type="project" value="TreeGrafter"/>
</dbReference>
<dbReference type="OrthoDB" id="2132119at2759"/>
<evidence type="ECO:0000256" key="3">
    <source>
        <dbReference type="ARBA" id="ARBA00023054"/>
    </source>
</evidence>
<dbReference type="InterPro" id="IPR057892">
    <property type="entry name" value="LIP-1_CC2"/>
</dbReference>
<evidence type="ECO:0000256" key="4">
    <source>
        <dbReference type="SAM" id="Coils"/>
    </source>
</evidence>
<reference evidence="7" key="1">
    <citation type="submission" date="2020-11" db="EMBL/GenBank/DDBJ databases">
        <authorList>
            <person name="Tran Van P."/>
        </authorList>
    </citation>
    <scope>NUCLEOTIDE SEQUENCE</scope>
</reference>
<evidence type="ECO:0000256" key="2">
    <source>
        <dbReference type="ARBA" id="ARBA00022737"/>
    </source>
</evidence>
<dbReference type="InterPro" id="IPR037621">
    <property type="entry name" value="LIP-1_SAM_2"/>
</dbReference>
<dbReference type="InterPro" id="IPR001660">
    <property type="entry name" value="SAM"/>
</dbReference>
<proteinExistence type="inferred from homology"/>
<feature type="domain" description="SAM" evidence="6">
    <location>
        <begin position="988"/>
        <end position="1045"/>
    </location>
</feature>
<dbReference type="EMBL" id="CAJPIZ010000634">
    <property type="protein sequence ID" value="CAG2101929.1"/>
    <property type="molecule type" value="Genomic_DNA"/>
</dbReference>
<evidence type="ECO:0000259" key="6">
    <source>
        <dbReference type="PROSITE" id="PS50105"/>
    </source>
</evidence>
<feature type="domain" description="SAM" evidence="6">
    <location>
        <begin position="1069"/>
        <end position="1138"/>
    </location>
</feature>
<evidence type="ECO:0000313" key="8">
    <source>
        <dbReference type="Proteomes" id="UP000759131"/>
    </source>
</evidence>
<dbReference type="GO" id="GO:0005737">
    <property type="term" value="C:cytoplasm"/>
    <property type="evidence" value="ECO:0007669"/>
    <property type="project" value="UniProtKB-ARBA"/>
</dbReference>
<feature type="coiled-coil region" evidence="4">
    <location>
        <begin position="584"/>
        <end position="618"/>
    </location>
</feature>
<dbReference type="Pfam" id="PF00071">
    <property type="entry name" value="Ras"/>
    <property type="match status" value="1"/>
</dbReference>
<dbReference type="SMART" id="SM00174">
    <property type="entry name" value="RHO"/>
    <property type="match status" value="1"/>
</dbReference>
<feature type="coiled-coil region" evidence="4">
    <location>
        <begin position="245"/>
        <end position="421"/>
    </location>
</feature>
<dbReference type="InterPro" id="IPR027417">
    <property type="entry name" value="P-loop_NTPase"/>
</dbReference>
<feature type="domain" description="SAM" evidence="6">
    <location>
        <begin position="896"/>
        <end position="962"/>
    </location>
</feature>
<evidence type="ECO:0000256" key="5">
    <source>
        <dbReference type="SAM" id="MobiDB-lite"/>
    </source>
</evidence>
<keyword evidence="2" id="KW-0677">Repeat</keyword>
<feature type="compositionally biased region" description="Polar residues" evidence="5">
    <location>
        <begin position="791"/>
        <end position="805"/>
    </location>
</feature>
<dbReference type="InterPro" id="IPR001806">
    <property type="entry name" value="Small_GTPase"/>
</dbReference>
<dbReference type="FunFam" id="1.10.150.50:FF:000002">
    <property type="entry name" value="PTPRF interacting protein alpha 1"/>
    <property type="match status" value="1"/>
</dbReference>
<dbReference type="Pfam" id="PF00536">
    <property type="entry name" value="SAM_1"/>
    <property type="match status" value="1"/>
</dbReference>
<keyword evidence="8" id="KW-1185">Reference proteome</keyword>